<dbReference type="EMBL" id="ML976993">
    <property type="protein sequence ID" value="KAF1955936.1"/>
    <property type="molecule type" value="Genomic_DNA"/>
</dbReference>
<evidence type="ECO:0000313" key="4">
    <source>
        <dbReference type="Proteomes" id="UP000800035"/>
    </source>
</evidence>
<name>A0A6A5TYZ9_9PLEO</name>
<feature type="compositionally biased region" description="Low complexity" evidence="1">
    <location>
        <begin position="53"/>
        <end position="63"/>
    </location>
</feature>
<proteinExistence type="predicted"/>
<dbReference type="Proteomes" id="UP000800035">
    <property type="component" value="Unassembled WGS sequence"/>
</dbReference>
<sequence>MAILVLLPLFDIRTTNCLATDLGSMDPYSWRLLVSVETIACDPSKTAGSIPPSSSSRSSSSSRRTGRWRRAHGTRHLHNRWIDDNAPCRGPWLHGSLGGFEVHGQD</sequence>
<gene>
    <name evidence="3" type="ORF">CC80DRAFT_492862</name>
</gene>
<keyword evidence="4" id="KW-1185">Reference proteome</keyword>
<evidence type="ECO:0000313" key="3">
    <source>
        <dbReference type="EMBL" id="KAF1955936.1"/>
    </source>
</evidence>
<evidence type="ECO:0008006" key="5">
    <source>
        <dbReference type="Google" id="ProtNLM"/>
    </source>
</evidence>
<reference evidence="3" key="1">
    <citation type="journal article" date="2020" name="Stud. Mycol.">
        <title>101 Dothideomycetes genomes: a test case for predicting lifestyles and emergence of pathogens.</title>
        <authorList>
            <person name="Haridas S."/>
            <person name="Albert R."/>
            <person name="Binder M."/>
            <person name="Bloem J."/>
            <person name="Labutti K."/>
            <person name="Salamov A."/>
            <person name="Andreopoulos B."/>
            <person name="Baker S."/>
            <person name="Barry K."/>
            <person name="Bills G."/>
            <person name="Bluhm B."/>
            <person name="Cannon C."/>
            <person name="Castanera R."/>
            <person name="Culley D."/>
            <person name="Daum C."/>
            <person name="Ezra D."/>
            <person name="Gonzalez J."/>
            <person name="Henrissat B."/>
            <person name="Kuo A."/>
            <person name="Liang C."/>
            <person name="Lipzen A."/>
            <person name="Lutzoni F."/>
            <person name="Magnuson J."/>
            <person name="Mondo S."/>
            <person name="Nolan M."/>
            <person name="Ohm R."/>
            <person name="Pangilinan J."/>
            <person name="Park H.-J."/>
            <person name="Ramirez L."/>
            <person name="Alfaro M."/>
            <person name="Sun H."/>
            <person name="Tritt A."/>
            <person name="Yoshinaga Y."/>
            <person name="Zwiers L.-H."/>
            <person name="Turgeon B."/>
            <person name="Goodwin S."/>
            <person name="Spatafora J."/>
            <person name="Crous P."/>
            <person name="Grigoriev I."/>
        </authorList>
    </citation>
    <scope>NUCLEOTIDE SEQUENCE</scope>
    <source>
        <strain evidence="3">CBS 675.92</strain>
    </source>
</reference>
<evidence type="ECO:0000256" key="2">
    <source>
        <dbReference type="SAM" id="SignalP"/>
    </source>
</evidence>
<organism evidence="3 4">
    <name type="scientific">Byssothecium circinans</name>
    <dbReference type="NCBI Taxonomy" id="147558"/>
    <lineage>
        <taxon>Eukaryota</taxon>
        <taxon>Fungi</taxon>
        <taxon>Dikarya</taxon>
        <taxon>Ascomycota</taxon>
        <taxon>Pezizomycotina</taxon>
        <taxon>Dothideomycetes</taxon>
        <taxon>Pleosporomycetidae</taxon>
        <taxon>Pleosporales</taxon>
        <taxon>Massarineae</taxon>
        <taxon>Massarinaceae</taxon>
        <taxon>Byssothecium</taxon>
    </lineage>
</organism>
<feature type="chain" id="PRO_5025588801" description="Secreted protein" evidence="2">
    <location>
        <begin position="20"/>
        <end position="106"/>
    </location>
</feature>
<evidence type="ECO:0000256" key="1">
    <source>
        <dbReference type="SAM" id="MobiDB-lite"/>
    </source>
</evidence>
<feature type="signal peptide" evidence="2">
    <location>
        <begin position="1"/>
        <end position="19"/>
    </location>
</feature>
<keyword evidence="2" id="KW-0732">Signal</keyword>
<accession>A0A6A5TYZ9</accession>
<protein>
    <recommendedName>
        <fullName evidence="5">Secreted protein</fullName>
    </recommendedName>
</protein>
<dbReference type="AlphaFoldDB" id="A0A6A5TYZ9"/>
<feature type="region of interest" description="Disordered" evidence="1">
    <location>
        <begin position="43"/>
        <end position="71"/>
    </location>
</feature>